<organism evidence="9 10">
    <name type="scientific">Paraburkholderia eburnea</name>
    <dbReference type="NCBI Taxonomy" id="1189126"/>
    <lineage>
        <taxon>Bacteria</taxon>
        <taxon>Pseudomonadati</taxon>
        <taxon>Pseudomonadota</taxon>
        <taxon>Betaproteobacteria</taxon>
        <taxon>Burkholderiales</taxon>
        <taxon>Burkholderiaceae</taxon>
        <taxon>Paraburkholderia</taxon>
    </lineage>
</organism>
<dbReference type="GO" id="GO:0031640">
    <property type="term" value="P:killing of cells of another organism"/>
    <property type="evidence" value="ECO:0007669"/>
    <property type="project" value="UniProtKB-KW"/>
</dbReference>
<dbReference type="GO" id="GO:0015562">
    <property type="term" value="F:efflux transmembrane transporter activity"/>
    <property type="evidence" value="ECO:0007669"/>
    <property type="project" value="InterPro"/>
</dbReference>
<dbReference type="AlphaFoldDB" id="A0A2S4M8M0"/>
<evidence type="ECO:0000256" key="2">
    <source>
        <dbReference type="ARBA" id="ARBA00022448"/>
    </source>
</evidence>
<keyword evidence="3" id="KW-1134">Transmembrane beta strand</keyword>
<evidence type="ECO:0000256" key="8">
    <source>
        <dbReference type="SAM" id="SignalP"/>
    </source>
</evidence>
<evidence type="ECO:0000256" key="3">
    <source>
        <dbReference type="ARBA" id="ARBA00022452"/>
    </source>
</evidence>
<dbReference type="InterPro" id="IPR028351">
    <property type="entry name" value="CyaE"/>
</dbReference>
<comment type="caution">
    <text evidence="9">The sequence shown here is derived from an EMBL/GenBank/DDBJ whole genome shotgun (WGS) entry which is preliminary data.</text>
</comment>
<keyword evidence="7" id="KW-0204">Cytolysis</keyword>
<dbReference type="SUPFAM" id="SSF56954">
    <property type="entry name" value="Outer membrane efflux proteins (OEP)"/>
    <property type="match status" value="1"/>
</dbReference>
<comment type="function">
    <text evidence="7">CyaE is necessary for transport of calmodulin-sensitive adenylate cyclase-hemolysin (cyclolysin).</text>
</comment>
<dbReference type="GO" id="GO:1990281">
    <property type="term" value="C:efflux pump complex"/>
    <property type="evidence" value="ECO:0007669"/>
    <property type="project" value="TreeGrafter"/>
</dbReference>
<dbReference type="Gene3D" id="1.20.1600.10">
    <property type="entry name" value="Outer membrane efflux proteins (OEP)"/>
    <property type="match status" value="1"/>
</dbReference>
<dbReference type="GO" id="GO:0009279">
    <property type="term" value="C:cell outer membrane"/>
    <property type="evidence" value="ECO:0007669"/>
    <property type="project" value="UniProtKB-SubCell"/>
</dbReference>
<feature type="chain" id="PRO_5015741070" description="Protein CyaE" evidence="8">
    <location>
        <begin position="24"/>
        <end position="474"/>
    </location>
</feature>
<dbReference type="EMBL" id="PQGA01000007">
    <property type="protein sequence ID" value="POR51011.1"/>
    <property type="molecule type" value="Genomic_DNA"/>
</dbReference>
<reference evidence="9 10" key="1">
    <citation type="submission" date="2018-01" db="EMBL/GenBank/DDBJ databases">
        <title>Genomic Encyclopedia of Type Strains, Phase III (KMG-III): the genomes of soil and plant-associated and newly described type strains.</title>
        <authorList>
            <person name="Whitman W."/>
        </authorList>
    </citation>
    <scope>NUCLEOTIDE SEQUENCE [LARGE SCALE GENOMIC DNA]</scope>
    <source>
        <strain evidence="9 10">JCM 18070</strain>
    </source>
</reference>
<dbReference type="PIRSF" id="PIRSF001892">
    <property type="entry name" value="CyaE"/>
    <property type="match status" value="1"/>
</dbReference>
<dbReference type="PANTHER" id="PTHR30026:SF20">
    <property type="entry name" value="OUTER MEMBRANE PROTEIN TOLC"/>
    <property type="match status" value="1"/>
</dbReference>
<dbReference type="InterPro" id="IPR051906">
    <property type="entry name" value="TolC-like"/>
</dbReference>
<accession>A0A2S4M8M0</accession>
<gene>
    <name evidence="9" type="ORF">B0G62_10737</name>
</gene>
<protein>
    <recommendedName>
        <fullName evidence="7">Protein CyaE</fullName>
    </recommendedName>
</protein>
<keyword evidence="2 7" id="KW-0813">Transport</keyword>
<evidence type="ECO:0000256" key="4">
    <source>
        <dbReference type="ARBA" id="ARBA00022692"/>
    </source>
</evidence>
<dbReference type="Proteomes" id="UP000237381">
    <property type="component" value="Unassembled WGS sequence"/>
</dbReference>
<evidence type="ECO:0000313" key="9">
    <source>
        <dbReference type="EMBL" id="POR51011.1"/>
    </source>
</evidence>
<keyword evidence="10" id="KW-1185">Reference proteome</keyword>
<evidence type="ECO:0000256" key="1">
    <source>
        <dbReference type="ARBA" id="ARBA00007613"/>
    </source>
</evidence>
<comment type="subcellular location">
    <subcellularLocation>
        <location evidence="7">Cell outer membrane</location>
        <topology evidence="7">Peripheral membrane protein</topology>
    </subcellularLocation>
</comment>
<evidence type="ECO:0000256" key="5">
    <source>
        <dbReference type="ARBA" id="ARBA00023136"/>
    </source>
</evidence>
<sequence length="474" mass="50537">MSANRKTLVALVACIATMNTAHAIDVLRAEQNISATAAGSFAPVCGLGAAPGRPLKLDEAVERTLCSNPKTREAWAAVKAQAAGVGAARAAYLPQISANWQGVRESSVIDIENHPALSEDINAFTRTAGVSLNWLLYDFGGREAALKNANALLDAARASQDATLQAFFAQAAKDYYAAQTAIGELQAAQDVEAMTRQSMQAAQARTDKGVAPVTDALQAQTQHEQAVFSLTKAQSDAQTALGALASDMNLAPDVPLDVPAVTEGVRTDRTFSESVAEMIRDVQATHPLVRAVQAQYEAAVAKMSQTRAQGLPSISLVAKYSRNNQPQSMGLGLATYSSTGHDAYVGVQMSIPLFEGFGRHYQIDQARAQAEHQADAIDEARQKVALDVWVSYQTLESATKNAQNSANLLAIASRSWEAAKHRYDAGVGSILELMNTQAALANAKQRRVQSLAEWDNARIDMASKLGTLGKKDLQ</sequence>
<evidence type="ECO:0000313" key="10">
    <source>
        <dbReference type="Proteomes" id="UP000237381"/>
    </source>
</evidence>
<comment type="similarity">
    <text evidence="1 7">Belongs to the outer membrane factor (OMF) (TC 1.B.17) family.</text>
</comment>
<evidence type="ECO:0000256" key="7">
    <source>
        <dbReference type="PIRNR" id="PIRNR001892"/>
    </source>
</evidence>
<proteinExistence type="inferred from homology"/>
<name>A0A2S4M8M0_9BURK</name>
<keyword evidence="5 7" id="KW-0472">Membrane</keyword>
<keyword evidence="7" id="KW-0354">Hemolysis</keyword>
<evidence type="ECO:0000256" key="6">
    <source>
        <dbReference type="ARBA" id="ARBA00023237"/>
    </source>
</evidence>
<dbReference type="Pfam" id="PF02321">
    <property type="entry name" value="OEP"/>
    <property type="match status" value="2"/>
</dbReference>
<keyword evidence="4" id="KW-0812">Transmembrane</keyword>
<dbReference type="GO" id="GO:0015288">
    <property type="term" value="F:porin activity"/>
    <property type="evidence" value="ECO:0007669"/>
    <property type="project" value="TreeGrafter"/>
</dbReference>
<keyword evidence="8" id="KW-0732">Signal</keyword>
<dbReference type="InterPro" id="IPR003423">
    <property type="entry name" value="OMP_efflux"/>
</dbReference>
<feature type="signal peptide" evidence="8">
    <location>
        <begin position="1"/>
        <end position="23"/>
    </location>
</feature>
<keyword evidence="6 7" id="KW-0998">Cell outer membrane</keyword>
<dbReference type="PANTHER" id="PTHR30026">
    <property type="entry name" value="OUTER MEMBRANE PROTEIN TOLC"/>
    <property type="match status" value="1"/>
</dbReference>